<dbReference type="InterPro" id="IPR001387">
    <property type="entry name" value="Cro/C1-type_HTH"/>
</dbReference>
<dbReference type="GO" id="GO:0003677">
    <property type="term" value="F:DNA binding"/>
    <property type="evidence" value="ECO:0007669"/>
    <property type="project" value="InterPro"/>
</dbReference>
<dbReference type="CDD" id="cd00093">
    <property type="entry name" value="HTH_XRE"/>
    <property type="match status" value="1"/>
</dbReference>
<feature type="repeat" description="TPR" evidence="3">
    <location>
        <begin position="626"/>
        <end position="659"/>
    </location>
</feature>
<dbReference type="Proteomes" id="UP000287352">
    <property type="component" value="Unassembled WGS sequence"/>
</dbReference>
<dbReference type="Pfam" id="PF00931">
    <property type="entry name" value="NB-ARC"/>
    <property type="match status" value="1"/>
</dbReference>
<dbReference type="PANTHER" id="PTHR45641">
    <property type="entry name" value="TETRATRICOPEPTIDE REPEAT PROTEIN (AFU_ORTHOLOGUE AFUA_6G03870)"/>
    <property type="match status" value="1"/>
</dbReference>
<dbReference type="Pfam" id="PF13384">
    <property type="entry name" value="HTH_23"/>
    <property type="match status" value="1"/>
</dbReference>
<dbReference type="Pfam" id="PF01381">
    <property type="entry name" value="HTH_3"/>
    <property type="match status" value="1"/>
</dbReference>
<feature type="domain" description="HTH cro/C1-type" evidence="5">
    <location>
        <begin position="7"/>
        <end position="61"/>
    </location>
</feature>
<dbReference type="InterPro" id="IPR002182">
    <property type="entry name" value="NB-ARC"/>
</dbReference>
<gene>
    <name evidence="6" type="ORF">KTT_48620</name>
</gene>
<evidence type="ECO:0000256" key="4">
    <source>
        <dbReference type="SAM" id="MobiDB-lite"/>
    </source>
</evidence>
<feature type="region of interest" description="Disordered" evidence="4">
    <location>
        <begin position="899"/>
        <end position="928"/>
    </location>
</feature>
<dbReference type="EMBL" id="BIFR01000002">
    <property type="protein sequence ID" value="GCE15003.1"/>
    <property type="molecule type" value="Genomic_DNA"/>
</dbReference>
<dbReference type="RefSeq" id="WP_126582522.1">
    <property type="nucleotide sequence ID" value="NZ_BIFR01000002.1"/>
</dbReference>
<keyword evidence="7" id="KW-1185">Reference proteome</keyword>
<dbReference type="OrthoDB" id="136988at2"/>
<evidence type="ECO:0000256" key="3">
    <source>
        <dbReference type="PROSITE-ProRule" id="PRU00339"/>
    </source>
</evidence>
<dbReference type="AlphaFoldDB" id="A0A402A798"/>
<evidence type="ECO:0000256" key="2">
    <source>
        <dbReference type="ARBA" id="ARBA00022803"/>
    </source>
</evidence>
<feature type="repeat" description="TPR" evidence="3">
    <location>
        <begin position="793"/>
        <end position="826"/>
    </location>
</feature>
<dbReference type="SMART" id="SM00028">
    <property type="entry name" value="TPR"/>
    <property type="match status" value="9"/>
</dbReference>
<dbReference type="InterPro" id="IPR056681">
    <property type="entry name" value="DUF7779"/>
</dbReference>
<dbReference type="Gene3D" id="3.40.50.300">
    <property type="entry name" value="P-loop containing nucleotide triphosphate hydrolases"/>
    <property type="match status" value="1"/>
</dbReference>
<evidence type="ECO:0000259" key="5">
    <source>
        <dbReference type="PROSITE" id="PS50943"/>
    </source>
</evidence>
<feature type="compositionally biased region" description="Basic and acidic residues" evidence="4">
    <location>
        <begin position="909"/>
        <end position="922"/>
    </location>
</feature>
<dbReference type="GO" id="GO:0043531">
    <property type="term" value="F:ADP binding"/>
    <property type="evidence" value="ECO:0007669"/>
    <property type="project" value="InterPro"/>
</dbReference>
<dbReference type="Gene3D" id="1.10.260.40">
    <property type="entry name" value="lambda repressor-like DNA-binding domains"/>
    <property type="match status" value="1"/>
</dbReference>
<evidence type="ECO:0000256" key="1">
    <source>
        <dbReference type="ARBA" id="ARBA00022737"/>
    </source>
</evidence>
<dbReference type="InterPro" id="IPR019734">
    <property type="entry name" value="TPR_rpt"/>
</dbReference>
<dbReference type="PROSITE" id="PS50005">
    <property type="entry name" value="TPR"/>
    <property type="match status" value="4"/>
</dbReference>
<dbReference type="Pfam" id="PF13374">
    <property type="entry name" value="TPR_10"/>
    <property type="match status" value="1"/>
</dbReference>
<accession>A0A402A798</accession>
<feature type="repeat" description="TPR" evidence="3">
    <location>
        <begin position="584"/>
        <end position="617"/>
    </location>
</feature>
<feature type="repeat" description="TPR" evidence="3">
    <location>
        <begin position="667"/>
        <end position="700"/>
    </location>
</feature>
<name>A0A402A798_9CHLR</name>
<dbReference type="Gene3D" id="1.25.40.10">
    <property type="entry name" value="Tetratricopeptide repeat domain"/>
    <property type="match status" value="3"/>
</dbReference>
<dbReference type="PROSITE" id="PS50943">
    <property type="entry name" value="HTH_CROC1"/>
    <property type="match status" value="1"/>
</dbReference>
<keyword evidence="2 3" id="KW-0802">TPR repeat</keyword>
<protein>
    <submittedName>
        <fullName evidence="6">Tetratricopeptide repeat protein</fullName>
    </submittedName>
</protein>
<dbReference type="SUPFAM" id="SSF48452">
    <property type="entry name" value="TPR-like"/>
    <property type="match status" value="3"/>
</dbReference>
<dbReference type="InterPro" id="IPR010982">
    <property type="entry name" value="Lambda_DNA-bd_dom_sf"/>
</dbReference>
<organism evidence="6 7">
    <name type="scientific">Tengunoibacter tsumagoiensis</name>
    <dbReference type="NCBI Taxonomy" id="2014871"/>
    <lineage>
        <taxon>Bacteria</taxon>
        <taxon>Bacillati</taxon>
        <taxon>Chloroflexota</taxon>
        <taxon>Ktedonobacteria</taxon>
        <taxon>Ktedonobacterales</taxon>
        <taxon>Dictyobacteraceae</taxon>
        <taxon>Tengunoibacter</taxon>
    </lineage>
</organism>
<evidence type="ECO:0000313" key="6">
    <source>
        <dbReference type="EMBL" id="GCE15003.1"/>
    </source>
</evidence>
<dbReference type="InterPro" id="IPR027417">
    <property type="entry name" value="P-loop_NTPase"/>
</dbReference>
<dbReference type="SUPFAM" id="SSF47413">
    <property type="entry name" value="lambda repressor-like DNA-binding domains"/>
    <property type="match status" value="1"/>
</dbReference>
<dbReference type="Pfam" id="PF25000">
    <property type="entry name" value="DUF7779"/>
    <property type="match status" value="1"/>
</dbReference>
<dbReference type="SMART" id="SM00530">
    <property type="entry name" value="HTH_XRE"/>
    <property type="match status" value="1"/>
</dbReference>
<dbReference type="SUPFAM" id="SSF52540">
    <property type="entry name" value="P-loop containing nucleoside triphosphate hydrolases"/>
    <property type="match status" value="1"/>
</dbReference>
<proteinExistence type="predicted"/>
<dbReference type="InterPro" id="IPR011990">
    <property type="entry name" value="TPR-like_helical_dom_sf"/>
</dbReference>
<comment type="caution">
    <text evidence="6">The sequence shown here is derived from an EMBL/GenBank/DDBJ whole genome shotgun (WGS) entry which is preliminary data.</text>
</comment>
<sequence>MQRNEQLRRLRSERNWRQQDLADHLGVTVVTVQRWERGSQQPSTYYRLKLSTLFGKSVQELGLEEDFPVAESITAATEQAGSAFSEETALWTIPYARNPHFTGRDDLLQQLEHLFFSEQSGKPMGIRQAALTQTQAIKGLGGIGKTQIALEYAYRASLQGRYHDILWISAGSSETLLTSFVELARLLPALVPPEETNQHTIITTILRWLEQRELPWLLVVDNADDLDLVQPYLPRLGNGHILLTTRAHAVGVLASSIEVDTMGVMEGTHLLLRRAHHSFSTSSPNEIDEAINVVIALAQFPLAIDQAGAYIEETGCSLHEYLRIHQQHRTELLARRGKQITPYPDSVATTWSLSFMQVQRINPAAAELLQLCAFLAPDHIPEELLTEGAPYWPPLLQKAIADRFTFNQMLETLLGFSLIKRLSEERMLSIHRLVQAVQMDRMEAETQRFWGEQVVRAMHSLFPANTKDVATWPTCLRYLEQVEACDTLIQHHQFLLPEAAELLDRTGSYFLEHAMYTQAKSLYLHALGIREQYFGPEHPQTATSLNHLAILYRGNGNYIEAEPFYVRALHIREQHLGPHHLDTAASLHHLANLYESQRDYARAEPFYLRALHIREQHLGPHHLDTAATLHHLAILYQDQGKYEQAEPLFQRALHICEQLDPHHPRTSSTLSYLGGLYQEQGRYAEAESFYRRGFEIVEQHFGSSHFYTAMSLYNLALLYTDQGRYQEGETLCQRALAIYEQHLGPLHSHTGDPLACLALLSLKLGKDTQAEAFVLRALHIHEEHLGAFHPYVSLDLVILAMLYREQGKYAEAEPLFQRALAINEQVFISTHPQVAQALHEFALLRQVQGHNDEACSLYKRALAARSHTLGGAHSRTIETRQQLIELLHHMGCTQEAVQLEEAQPGSPDLPRERTFTSRREGSTEQSTVVSATPACPQCQQTTGVLKRGKNRSGSQRLYCQTCQLYFTPAPSIRQADQARKAEAMALAEQGMSYRRIASLMGVHHQTVSAWISTPITAEAE</sequence>
<keyword evidence="1" id="KW-0677">Repeat</keyword>
<dbReference type="PANTHER" id="PTHR45641:SF19">
    <property type="entry name" value="NEPHROCYSTIN-3"/>
    <property type="match status" value="1"/>
</dbReference>
<evidence type="ECO:0000313" key="7">
    <source>
        <dbReference type="Proteomes" id="UP000287352"/>
    </source>
</evidence>
<reference evidence="7" key="1">
    <citation type="submission" date="2018-12" db="EMBL/GenBank/DDBJ databases">
        <title>Tengunoibacter tsumagoiensis gen. nov., sp. nov., Dictyobacter kobayashii sp. nov., D. alpinus sp. nov., and D. joshuensis sp. nov. and description of Dictyobacteraceae fam. nov. within the order Ktedonobacterales isolated from Tengu-no-mugimeshi.</title>
        <authorList>
            <person name="Wang C.M."/>
            <person name="Zheng Y."/>
            <person name="Sakai Y."/>
            <person name="Toyoda A."/>
            <person name="Minakuchi Y."/>
            <person name="Abe K."/>
            <person name="Yokota A."/>
            <person name="Yabe S."/>
        </authorList>
    </citation>
    <scope>NUCLEOTIDE SEQUENCE [LARGE SCALE GENOMIC DNA]</scope>
    <source>
        <strain evidence="7">Uno3</strain>
    </source>
</reference>
<dbReference type="Pfam" id="PF13424">
    <property type="entry name" value="TPR_12"/>
    <property type="match status" value="3"/>
</dbReference>